<keyword evidence="1" id="KW-0472">Membrane</keyword>
<dbReference type="KEGG" id="ckw:CKALI_07565"/>
<name>A0A6B8VTV3_9CORY</name>
<keyword evidence="1" id="KW-0812">Transmembrane</keyword>
<feature type="transmembrane region" description="Helical" evidence="1">
    <location>
        <begin position="21"/>
        <end position="46"/>
    </location>
</feature>
<keyword evidence="3" id="KW-1185">Reference proteome</keyword>
<feature type="transmembrane region" description="Helical" evidence="1">
    <location>
        <begin position="142"/>
        <end position="162"/>
    </location>
</feature>
<dbReference type="RefSeq" id="WP_156192700.1">
    <property type="nucleotide sequence ID" value="NZ_CP046452.1"/>
</dbReference>
<keyword evidence="1" id="KW-1133">Transmembrane helix</keyword>
<feature type="transmembrane region" description="Helical" evidence="1">
    <location>
        <begin position="174"/>
        <end position="194"/>
    </location>
</feature>
<feature type="transmembrane region" description="Helical" evidence="1">
    <location>
        <begin position="117"/>
        <end position="135"/>
    </location>
</feature>
<feature type="transmembrane region" description="Helical" evidence="1">
    <location>
        <begin position="79"/>
        <end position="97"/>
    </location>
</feature>
<organism evidence="2 3">
    <name type="scientific">Corynebacterium kalinowskii</name>
    <dbReference type="NCBI Taxonomy" id="2675216"/>
    <lineage>
        <taxon>Bacteria</taxon>
        <taxon>Bacillati</taxon>
        <taxon>Actinomycetota</taxon>
        <taxon>Actinomycetes</taxon>
        <taxon>Mycobacteriales</taxon>
        <taxon>Corynebacteriaceae</taxon>
        <taxon>Corynebacterium</taxon>
    </lineage>
</organism>
<dbReference type="Proteomes" id="UP000427071">
    <property type="component" value="Chromosome"/>
</dbReference>
<protein>
    <recommendedName>
        <fullName evidence="4">DUF4386 domain-containing protein</fullName>
    </recommendedName>
</protein>
<accession>A0A6B8VTV3</accession>
<gene>
    <name evidence="2" type="ORF">CKALI_07565</name>
</gene>
<dbReference type="EMBL" id="CP046452">
    <property type="protein sequence ID" value="QGU02375.1"/>
    <property type="molecule type" value="Genomic_DNA"/>
</dbReference>
<reference evidence="3" key="1">
    <citation type="submission" date="2019-11" db="EMBL/GenBank/DDBJ databases">
        <title>Complete genome sequence of Corynebacterium kalinowskii 1959, a novel Corynebacterium species isolated from soil of a small paddock in Vilsendorf, Germany.</title>
        <authorList>
            <person name="Schaffert L."/>
            <person name="Ruwe M."/>
            <person name="Milse J."/>
            <person name="Hanuschka K."/>
            <person name="Ortseifen V."/>
            <person name="Droste J."/>
            <person name="Brandt D."/>
            <person name="Schlueter L."/>
            <person name="Kutter Y."/>
            <person name="Vinke S."/>
            <person name="Viehoefer P."/>
            <person name="Jacob L."/>
            <person name="Luebke N.-C."/>
            <person name="Schulte-Berndt E."/>
            <person name="Hain C."/>
            <person name="Linder M."/>
            <person name="Schmidt P."/>
            <person name="Wollenschlaeger L."/>
            <person name="Luttermann T."/>
            <person name="Thieme E."/>
            <person name="Hassa J."/>
            <person name="Haak M."/>
            <person name="Wittchen M."/>
            <person name="Mentz A."/>
            <person name="Persicke M."/>
            <person name="Busche T."/>
            <person name="Ruckert C."/>
        </authorList>
    </citation>
    <scope>NUCLEOTIDE SEQUENCE [LARGE SCALE GENOMIC DNA]</scope>
    <source>
        <strain evidence="3">1959</strain>
    </source>
</reference>
<evidence type="ECO:0000313" key="2">
    <source>
        <dbReference type="EMBL" id="QGU02375.1"/>
    </source>
</evidence>
<dbReference type="AlphaFoldDB" id="A0A6B8VTV3"/>
<feature type="transmembrane region" description="Helical" evidence="1">
    <location>
        <begin position="52"/>
        <end position="72"/>
    </location>
</feature>
<evidence type="ECO:0000313" key="3">
    <source>
        <dbReference type="Proteomes" id="UP000427071"/>
    </source>
</evidence>
<sequence>MSAIDHTVKSAISVYPRTNSLALITGGLAWIGYLFTQSGAVLLGVNSIHGCLLRLGAAMLYLLGTVLIFVSFRRSAPKSALMLFVFNAVAVGFYVRAVTHLLEVQPNVTSFTTNYHIAQVLMAVAVFFMAHCLQLDERFPKWLAVFFYLYAVVCALQTGLHLAGLPIRPYDPEVMVLTVVSELTFAFMLIRVGANQLNEQEQLLRTAKM</sequence>
<evidence type="ECO:0008006" key="4">
    <source>
        <dbReference type="Google" id="ProtNLM"/>
    </source>
</evidence>
<evidence type="ECO:0000256" key="1">
    <source>
        <dbReference type="SAM" id="Phobius"/>
    </source>
</evidence>
<proteinExistence type="predicted"/>